<organism evidence="3 4">
    <name type="scientific">Mucilaginibacter hurinus</name>
    <dbReference type="NCBI Taxonomy" id="2201324"/>
    <lineage>
        <taxon>Bacteria</taxon>
        <taxon>Pseudomonadati</taxon>
        <taxon>Bacteroidota</taxon>
        <taxon>Sphingobacteriia</taxon>
        <taxon>Sphingobacteriales</taxon>
        <taxon>Sphingobacteriaceae</taxon>
        <taxon>Mucilaginibacter</taxon>
    </lineage>
</organism>
<protein>
    <recommendedName>
        <fullName evidence="5">Glycosyltransferase family 9 protein</fullName>
    </recommendedName>
</protein>
<dbReference type="SUPFAM" id="SSF53756">
    <property type="entry name" value="UDP-Glycosyltransferase/glycogen phosphorylase"/>
    <property type="match status" value="1"/>
</dbReference>
<evidence type="ECO:0000313" key="4">
    <source>
        <dbReference type="Proteomes" id="UP000253209"/>
    </source>
</evidence>
<dbReference type="InterPro" id="IPR002201">
    <property type="entry name" value="Glyco_trans_9"/>
</dbReference>
<dbReference type="InterPro" id="IPR051199">
    <property type="entry name" value="LPS_LOS_Heptosyltrfase"/>
</dbReference>
<dbReference type="GO" id="GO:0009244">
    <property type="term" value="P:lipopolysaccharide core region biosynthetic process"/>
    <property type="evidence" value="ECO:0007669"/>
    <property type="project" value="TreeGrafter"/>
</dbReference>
<dbReference type="GO" id="GO:0005829">
    <property type="term" value="C:cytosol"/>
    <property type="evidence" value="ECO:0007669"/>
    <property type="project" value="TreeGrafter"/>
</dbReference>
<keyword evidence="1" id="KW-0328">Glycosyltransferase</keyword>
<proteinExistence type="predicted"/>
<dbReference type="Gene3D" id="3.40.50.2000">
    <property type="entry name" value="Glycogen Phosphorylase B"/>
    <property type="match status" value="2"/>
</dbReference>
<dbReference type="CDD" id="cd03789">
    <property type="entry name" value="GT9_LPS_heptosyltransferase"/>
    <property type="match status" value="1"/>
</dbReference>
<dbReference type="EMBL" id="QGDC01000001">
    <property type="protein sequence ID" value="RCH56570.1"/>
    <property type="molecule type" value="Genomic_DNA"/>
</dbReference>
<dbReference type="AlphaFoldDB" id="A0A367GTG6"/>
<dbReference type="PANTHER" id="PTHR30160">
    <property type="entry name" value="TETRAACYLDISACCHARIDE 4'-KINASE-RELATED"/>
    <property type="match status" value="1"/>
</dbReference>
<evidence type="ECO:0000313" key="3">
    <source>
        <dbReference type="EMBL" id="RCH56570.1"/>
    </source>
</evidence>
<keyword evidence="2" id="KW-0808">Transferase</keyword>
<evidence type="ECO:0000256" key="1">
    <source>
        <dbReference type="ARBA" id="ARBA00022676"/>
    </source>
</evidence>
<keyword evidence="4" id="KW-1185">Reference proteome</keyword>
<dbReference type="Pfam" id="PF01075">
    <property type="entry name" value="Glyco_transf_9"/>
    <property type="match status" value="1"/>
</dbReference>
<accession>A0A367GTG6</accession>
<dbReference type="GO" id="GO:0008713">
    <property type="term" value="F:ADP-heptose-lipopolysaccharide heptosyltransferase activity"/>
    <property type="evidence" value="ECO:0007669"/>
    <property type="project" value="TreeGrafter"/>
</dbReference>
<comment type="caution">
    <text evidence="3">The sequence shown here is derived from an EMBL/GenBank/DDBJ whole genome shotgun (WGS) entry which is preliminary data.</text>
</comment>
<evidence type="ECO:0000256" key="2">
    <source>
        <dbReference type="ARBA" id="ARBA00022679"/>
    </source>
</evidence>
<dbReference type="OrthoDB" id="642366at2"/>
<dbReference type="PANTHER" id="PTHR30160:SF7">
    <property type="entry name" value="ADP-HEPTOSE--LPS HEPTOSYLTRANSFERASE 2"/>
    <property type="match status" value="1"/>
</dbReference>
<name>A0A367GTG6_9SPHI</name>
<reference evidence="3 4" key="1">
    <citation type="submission" date="2018-05" db="EMBL/GenBank/DDBJ databases">
        <title>Mucilaginibacter hurinus sp. nov., isolated from briquette warehouse soil.</title>
        <authorList>
            <person name="Choi L."/>
        </authorList>
    </citation>
    <scope>NUCLEOTIDE SEQUENCE [LARGE SCALE GENOMIC DNA]</scope>
    <source>
        <strain evidence="3 4">ZR32</strain>
    </source>
</reference>
<gene>
    <name evidence="3" type="ORF">DJ568_01545</name>
</gene>
<evidence type="ECO:0008006" key="5">
    <source>
        <dbReference type="Google" id="ProtNLM"/>
    </source>
</evidence>
<dbReference type="Proteomes" id="UP000253209">
    <property type="component" value="Unassembled WGS sequence"/>
</dbReference>
<sequence length="328" mass="35716">MKILIRLPNWLGDVVMSTAFTAAVRERYPNALIDVIIKKELGSIASLIPGINHIHLFSKKEYNGLTGAYAFGKTLRRHHYDVFFSLPSSISSATMGWATQSRKRVGFGSEGGFFLLTNVCRRPKNVHRATEYIALLEQFSGQTVNDSAVKLQAAETEKVNRRIIINFNSEATSRRMPVDKAVELLDAIAANFKDATLTLIGGPKDITYIDEVITASVNTAGIENYCGKTDLKGLASLLASGLVLLSTDSGPAHLANSIGLPVVALFGAGNELNTSPFNKHNLTVLRAGELSCEPCVRNTCKLYGVPRCMQLLSNNQIIQSLAKYINNA</sequence>
<dbReference type="RefSeq" id="WP_114003467.1">
    <property type="nucleotide sequence ID" value="NZ_QGDC01000001.1"/>
</dbReference>